<dbReference type="SUPFAM" id="SSF141673">
    <property type="entry name" value="MOSC N-terminal domain-like"/>
    <property type="match status" value="1"/>
</dbReference>
<feature type="domain" description="MOSC" evidence="8">
    <location>
        <begin position="1261"/>
        <end position="1364"/>
    </location>
</feature>
<comment type="cofactor">
    <cofactor evidence="5">
        <name>pyridoxal 5'-phosphate</name>
        <dbReference type="ChEBI" id="CHEBI:597326"/>
    </cofactor>
</comment>
<protein>
    <recommendedName>
        <fullName evidence="5">Molybdenum cofactor sulfurase</fullName>
        <shortName evidence="5">MCS</shortName>
        <shortName evidence="5">MOS</shortName>
        <shortName evidence="5">MoCo sulfurase</shortName>
        <ecNumber evidence="5">2.8.1.9</ecNumber>
    </recommendedName>
    <alternativeName>
        <fullName evidence="5">Molybdenum cofactor sulfurtransferase</fullName>
    </alternativeName>
</protein>
<evidence type="ECO:0000256" key="1">
    <source>
        <dbReference type="ARBA" id="ARBA00022679"/>
    </source>
</evidence>
<dbReference type="InterPro" id="IPR015424">
    <property type="entry name" value="PyrdxlP-dep_Trfase"/>
</dbReference>
<dbReference type="CDD" id="cd00067">
    <property type="entry name" value="GAL4"/>
    <property type="match status" value="1"/>
</dbReference>
<dbReference type="InterPro" id="IPR005302">
    <property type="entry name" value="MoCF_Sase_C"/>
</dbReference>
<keyword evidence="2 5" id="KW-0663">Pyridoxal phosphate</keyword>
<dbReference type="Gene3D" id="3.90.1150.10">
    <property type="entry name" value="Aspartate Aminotransferase, domain 1"/>
    <property type="match status" value="1"/>
</dbReference>
<dbReference type="PROSITE" id="PS51340">
    <property type="entry name" value="MOSC"/>
    <property type="match status" value="1"/>
</dbReference>
<comment type="similarity">
    <text evidence="5">Belongs to the class-V pyridoxal-phosphate-dependent aminotransferase family. MOCOS subfamily.</text>
</comment>
<dbReference type="GO" id="GO:0030170">
    <property type="term" value="F:pyridoxal phosphate binding"/>
    <property type="evidence" value="ECO:0007669"/>
    <property type="project" value="UniProtKB-UniRule"/>
</dbReference>
<sequence length="1364" mass="153333">MHRRSRSGCFTCRLRRKKCDEGKPQCRACKHLGLKCEYKRPMWWSNNEQRKQQKELIKTIIKRTKLSEKTTQMGPMSADTPPGLSHSLPTSATYSDMTARTRAVSVDSQYSLEYEFNQQPMHEHFDAYQPQVLTPQFELHQQYQQFPPAPYEVDIKTERQMYVNDVPTRRDSSISTFSTFIPPPPHATLASLHEENWAQEDLYDSPGDHFSGEEGLDFNFFDFSHGPPHNPQQAVIQVEDCDRSLLDHFIDNVLRLIFPILEVNQHGSARSEVVLPALESNKCYLHCCLSISAIHLKSTQRLQSEQIDSDIMRHRYATISELCAALNRDTDHQQILEATLGMIFFQCSVGRPDDCLPDIPWHQHFQAASSLVRKLELPHAMVQVNSAQIHPPFNMTLASWIDILGATMLGRAPQFANTYRDKHLTASTSGLCELMGCEDRMMYLISEIACLEALKIDKTIDESSLCTHITCLGTQMDLTEPGPGALMDAYSPTGAIRPKQLSKNMTAMFRLAARIYLCSLVPGATRYDPSMIDLISRLAATLEYIPSGPEGFDRSLVWPLLIGGSLSTPSSTFRHLFAERITRLGEQAEFGSFGRMSVPMKMVNGSGDSEIAGYNAKIDELREAEYPMLKGATYLDHAGTTLYPKSLIDEFSKDMLANLLGNPHSASLSSQLSSRRIENVRLRVLRLLNAEPEHFDVIFVANATAGIKMVMEAFRDHENGFWYGYHRDAHTSLVGVREAAVERWCFESDQEVEEYLTGEHDKQGTGKTTRLGLLAYPAQSNMNGRRLPLAWSPRLRSSRSAEHQDMYTLLDAAALLSTSPLDFGDHSKTPDFTVLSFYKIFGFPDLGALIVRKESGHLLRSRKYFGGGTVEMVSCVKEQWHVRKEESLHERMEDGTLPIHSIIALDNALSVHARMFDSLQRIASHTSSLARRLYDGLRAMRHSNGNTVCEIYKDPCSSYEDALTQGPVIAFNLRNSQGAWVSNTEVEKLAAIRNIHLRSGGLCNPGGIASSLGLAPWEMKRNLSAGQRCGSENDVMGGKPTGVVRVSLGAMSNMQDVTTFLEFMDEFFVEHRTMEQRESEASLLHPEFYVESLTIYPIKSCGGWSIPPDKSWEVKPEGLAWDREWCLVHQGTRAALSQKRYPRMALIRPSIDLDNDLLRVRYYGQTQPSAPAEITVPLSADPRVYSDHEDSGRQPYPSKVCGDSIIARTYASEAISTFFTTILGTACTLARFPPSDLGKSTRHSKAHLQPYQTRLRRNPTTPTDPHPRSSSPNNNPTPPWRPILLSNESPILTISRSSLNRLNEQIKLSAGKACSADVFRANIILAEDPRSPPGIEQPYIEDSWRYLRVGPHTYFQMLGAYAEV</sequence>
<feature type="region of interest" description="Disordered" evidence="6">
    <location>
        <begin position="1234"/>
        <end position="1282"/>
    </location>
</feature>
<dbReference type="PROSITE" id="PS00463">
    <property type="entry name" value="ZN2_CY6_FUNGAL_1"/>
    <property type="match status" value="1"/>
</dbReference>
<evidence type="ECO:0000313" key="9">
    <source>
        <dbReference type="EMBL" id="SLM36222.1"/>
    </source>
</evidence>
<dbReference type="PROSITE" id="PS50048">
    <property type="entry name" value="ZN2_CY6_FUNGAL_2"/>
    <property type="match status" value="1"/>
</dbReference>
<feature type="modified residue" description="N6-(pyridoxal phosphate)lysine" evidence="5">
    <location>
        <position position="839"/>
    </location>
</feature>
<dbReference type="InterPro" id="IPR005303">
    <property type="entry name" value="MOCOS_middle"/>
</dbReference>
<dbReference type="GO" id="GO:0030151">
    <property type="term" value="F:molybdenum ion binding"/>
    <property type="evidence" value="ECO:0007669"/>
    <property type="project" value="UniProtKB-UniRule"/>
</dbReference>
<dbReference type="GO" id="GO:0000981">
    <property type="term" value="F:DNA-binding transcription factor activity, RNA polymerase II-specific"/>
    <property type="evidence" value="ECO:0007669"/>
    <property type="project" value="InterPro"/>
</dbReference>
<dbReference type="Gene3D" id="4.10.240.10">
    <property type="entry name" value="Zn(2)-C6 fungal-type DNA-binding domain"/>
    <property type="match status" value="1"/>
</dbReference>
<dbReference type="InterPro" id="IPR015422">
    <property type="entry name" value="PyrdxlP-dep_Trfase_small"/>
</dbReference>
<dbReference type="SMART" id="SM00066">
    <property type="entry name" value="GAL4"/>
    <property type="match status" value="1"/>
</dbReference>
<accession>A0A1W5CZR1</accession>
<evidence type="ECO:0000256" key="2">
    <source>
        <dbReference type="ARBA" id="ARBA00022898"/>
    </source>
</evidence>
<dbReference type="InterPro" id="IPR021858">
    <property type="entry name" value="Fun_TF"/>
</dbReference>
<evidence type="ECO:0000256" key="4">
    <source>
        <dbReference type="ARBA" id="ARBA00023242"/>
    </source>
</evidence>
<dbReference type="Pfam" id="PF00172">
    <property type="entry name" value="Zn_clus"/>
    <property type="match status" value="1"/>
</dbReference>
<evidence type="ECO:0000256" key="6">
    <source>
        <dbReference type="SAM" id="MobiDB-lite"/>
    </source>
</evidence>
<dbReference type="Gene3D" id="3.40.640.10">
    <property type="entry name" value="Type I PLP-dependent aspartate aminotransferase-like (Major domain)"/>
    <property type="match status" value="1"/>
</dbReference>
<dbReference type="InterPro" id="IPR000192">
    <property type="entry name" value="Aminotrans_V_dom"/>
</dbReference>
<comment type="function">
    <text evidence="5">Sulfurates the molybdenum cofactor. Sulfation of molybdenum is essential for xanthine dehydrogenase (XDH) and aldehyde oxidase (ADO) enzymes in which molybdenum cofactor is liganded by 1 oxygen and 1 sulfur atom in active form.</text>
</comment>
<dbReference type="GO" id="GO:0016829">
    <property type="term" value="F:lyase activity"/>
    <property type="evidence" value="ECO:0007669"/>
    <property type="project" value="UniProtKB-UniRule"/>
</dbReference>
<comment type="catalytic activity">
    <reaction evidence="5">
        <text>Mo-molybdopterin + L-cysteine + AH2 = thio-Mo-molybdopterin + L-alanine + A + H2O</text>
        <dbReference type="Rhea" id="RHEA:42636"/>
        <dbReference type="ChEBI" id="CHEBI:13193"/>
        <dbReference type="ChEBI" id="CHEBI:15377"/>
        <dbReference type="ChEBI" id="CHEBI:17499"/>
        <dbReference type="ChEBI" id="CHEBI:35235"/>
        <dbReference type="ChEBI" id="CHEBI:57972"/>
        <dbReference type="ChEBI" id="CHEBI:71302"/>
        <dbReference type="ChEBI" id="CHEBI:82685"/>
        <dbReference type="EC" id="2.8.1.9"/>
    </reaction>
</comment>
<dbReference type="Pfam" id="PF03473">
    <property type="entry name" value="MOSC"/>
    <property type="match status" value="1"/>
</dbReference>
<dbReference type="Pfam" id="PF00266">
    <property type="entry name" value="Aminotran_5"/>
    <property type="match status" value="1"/>
</dbReference>
<dbReference type="Pfam" id="PF11951">
    <property type="entry name" value="Fungal_trans_2"/>
    <property type="match status" value="1"/>
</dbReference>
<dbReference type="PANTHER" id="PTHR14237">
    <property type="entry name" value="MOLYBDOPTERIN COFACTOR SULFURASE MOSC"/>
    <property type="match status" value="1"/>
</dbReference>
<evidence type="ECO:0000259" key="8">
    <source>
        <dbReference type="PROSITE" id="PS51340"/>
    </source>
</evidence>
<dbReference type="Proteomes" id="UP000192927">
    <property type="component" value="Unassembled WGS sequence"/>
</dbReference>
<keyword evidence="3 5" id="KW-0501">Molybdenum cofactor biosynthesis</keyword>
<dbReference type="EMBL" id="FWEW01000977">
    <property type="protein sequence ID" value="SLM36222.1"/>
    <property type="molecule type" value="Genomic_DNA"/>
</dbReference>
<keyword evidence="4" id="KW-0539">Nucleus</keyword>
<dbReference type="GO" id="GO:0008265">
    <property type="term" value="F:molybdenum cofactor sulfurtransferase activity"/>
    <property type="evidence" value="ECO:0007669"/>
    <property type="project" value="UniProtKB-UniRule"/>
</dbReference>
<proteinExistence type="inferred from homology"/>
<dbReference type="PANTHER" id="PTHR14237:SF80">
    <property type="entry name" value="MOLYBDENUM COFACTOR SULFURASE"/>
    <property type="match status" value="1"/>
</dbReference>
<evidence type="ECO:0000256" key="5">
    <source>
        <dbReference type="HAMAP-Rule" id="MF_03050"/>
    </source>
</evidence>
<reference evidence="10" key="1">
    <citation type="submission" date="2017-03" db="EMBL/GenBank/DDBJ databases">
        <authorList>
            <person name="Sharma R."/>
            <person name="Thines M."/>
        </authorList>
    </citation>
    <scope>NUCLEOTIDE SEQUENCE [LARGE SCALE GENOMIC DNA]</scope>
</reference>
<evidence type="ECO:0000256" key="3">
    <source>
        <dbReference type="ARBA" id="ARBA00023150"/>
    </source>
</evidence>
<dbReference type="InterPro" id="IPR028886">
    <property type="entry name" value="MoCo_sulfurase"/>
</dbReference>
<dbReference type="InterPro" id="IPR036864">
    <property type="entry name" value="Zn2-C6_fun-type_DNA-bd_sf"/>
</dbReference>
<dbReference type="Pfam" id="PF03476">
    <property type="entry name" value="MOSC_N"/>
    <property type="match status" value="1"/>
</dbReference>
<dbReference type="GO" id="GO:0006777">
    <property type="term" value="P:Mo-molybdopterin cofactor biosynthetic process"/>
    <property type="evidence" value="ECO:0007669"/>
    <property type="project" value="UniProtKB-UniRule"/>
</dbReference>
<feature type="region of interest" description="Disordered" evidence="6">
    <location>
        <begin position="68"/>
        <end position="88"/>
    </location>
</feature>
<dbReference type="EC" id="2.8.1.9" evidence="5"/>
<name>A0A1W5CZR1_9LECA</name>
<dbReference type="SUPFAM" id="SSF53383">
    <property type="entry name" value="PLP-dependent transferases"/>
    <property type="match status" value="1"/>
</dbReference>
<gene>
    <name evidence="5" type="primary">hxB</name>
</gene>
<dbReference type="InterPro" id="IPR015421">
    <property type="entry name" value="PyrdxlP-dep_Trfase_major"/>
</dbReference>
<dbReference type="InterPro" id="IPR001138">
    <property type="entry name" value="Zn2Cys6_DnaBD"/>
</dbReference>
<dbReference type="SUPFAM" id="SSF57701">
    <property type="entry name" value="Zn2/Cys6 DNA-binding domain"/>
    <property type="match status" value="1"/>
</dbReference>
<dbReference type="GO" id="GO:0008270">
    <property type="term" value="F:zinc ion binding"/>
    <property type="evidence" value="ECO:0007669"/>
    <property type="project" value="InterPro"/>
</dbReference>
<keyword evidence="1 5" id="KW-0808">Transferase</keyword>
<feature type="active site" evidence="5">
    <location>
        <position position="1003"/>
    </location>
</feature>
<keyword evidence="10" id="KW-1185">Reference proteome</keyword>
<evidence type="ECO:0000313" key="10">
    <source>
        <dbReference type="Proteomes" id="UP000192927"/>
    </source>
</evidence>
<evidence type="ECO:0000259" key="7">
    <source>
        <dbReference type="PROSITE" id="PS50048"/>
    </source>
</evidence>
<dbReference type="HAMAP" id="MF_03050">
    <property type="entry name" value="MOCOS"/>
    <property type="match status" value="1"/>
</dbReference>
<feature type="domain" description="Zn(2)-C6 fungal-type" evidence="7">
    <location>
        <begin position="8"/>
        <end position="38"/>
    </location>
</feature>
<organism evidence="9 10">
    <name type="scientific">Lasallia pustulata</name>
    <dbReference type="NCBI Taxonomy" id="136370"/>
    <lineage>
        <taxon>Eukaryota</taxon>
        <taxon>Fungi</taxon>
        <taxon>Dikarya</taxon>
        <taxon>Ascomycota</taxon>
        <taxon>Pezizomycotina</taxon>
        <taxon>Lecanoromycetes</taxon>
        <taxon>OSLEUM clade</taxon>
        <taxon>Umbilicariomycetidae</taxon>
        <taxon>Umbilicariales</taxon>
        <taxon>Umbilicariaceae</taxon>
        <taxon>Lasallia</taxon>
    </lineage>
</organism>